<evidence type="ECO:0000313" key="2">
    <source>
        <dbReference type="Proteomes" id="UP001177260"/>
    </source>
</evidence>
<evidence type="ECO:0000313" key="1">
    <source>
        <dbReference type="EMBL" id="KAK1149552.1"/>
    </source>
</evidence>
<comment type="caution">
    <text evidence="1">The sequence shown here is derived from an EMBL/GenBank/DDBJ whole genome shotgun (WGS) entry which is preliminary data.</text>
</comment>
<sequence>MSSPREPVAIVGSACRFPGGADSPQKLWELLSQPRDVGRRIPADRFAVDGFWHEDGSHHGTSNVAHSYFLDEDPRRFDANFFNINPREAVAMDPQHRLLLETVYESLEFAGLSLESMRGTPTGVYAGLMCADYYDVQARDPESLPQYNATGTARSILSNRVSYFFDWKGPSLTVDTACSSSLVAVHQAVQALRQGECTAAVAAGANLILGPEMFIAESKLHMLSPTGQSRMWDASADGYARGEGIGVVVLKLLKDAIRDGDTIECIIRETAVNSDGRTNGITMPSAASQAALIRQTYLRAGLDPSKESERCQFFEAHGTGTPAGDPIEAEAIKSVFFPRATSSSETQENTLFVGSIKTVVGHTEGTAGIAGLLKASLALQNKTIPPNMHFSRLNPSILPFYDKLRIPLVPTAWPKGEVYRASVNSFGYSLEGSRNLPPGDAGRILGVFTGQGAQWPTMGRELISRSQTFSAAIDRLDDTLSQLPDPPGWTLRQELQADKHESRCNEAAYSQPLCTAIQIALVNLLRSIDIEFSVVVGHSSGEIAAAYAAGCLTAEAGIIIAYYRGIYSKRTDSELEPALAMMAVGVSFSEARKICNRPDYLNRIFPAASNAPFSTTISGEKAVLQSALEEFKEREIFARMLHVDRAYHSPFMESCAQPYLDALHQCDIKYTDAQPRCTWISSVHGFEMDSSSDRVDNNYWIQNLLQPVLFSNALEQAMKDHGPFDAGIEVGPHTALAGPTSQNLKGMKQTPIPYYGTLKRGENDILAIGTCVGNLWTTLGSFAVSLRKFQTVINSSPFGSLHVLKDLPTHPWNHEEVYWKETRLSKEYRGRQQPHELLGPCIEKSEQQIRWRNVLHPQEISWLQDHKLQGDVLFPAAGYCVMAVEAALRSWEQPLRLIELYDLDIRRGINLEDGSVGIEVVSYLSRDSFEKGRASGATTADVRFSCCAGKIDGTDPLNIRFTASIRVQLGNPDVSLFPPKLEDSSELSAVNVDRFYMTNVGLEYTGVFKGILSAERRMFQTSARVNRLRSSLPIHPASLDSCFQALFVAFAAPGDGSLRTAFLPRRVKSMRLNPYLLQDASGNDQSLSVDANITDFRPPTQESSSHFTGDIEIYNQEGNCLIQIEGFSCVALAAYSKDQDRQLFHTTIWDQDISFDMVVSDYKFPNERHSASLVECERLAYDYFQINECITPTSETVGNGNMAGFEIHDSSSLDIRLIQAARNASLVSDESRHLQFIAARDRYVESGFWACRIRDHLARTVKQIGHKFARMKILELFAGNGATTELVLDSLEGAFASYLVTDPSPEAVELAQAGLVSRDDRLQFTTLDIGDSPLKQLEDHTYDLIISNTFPCNFRDTCLSLENAHRLLKPGGILLLAGVTGMSLFACFVRELVYNSAPIEGGPESMVRSESDWDMVLEDCGFSGVDSIAYDTAECSNHCHSLIISRAQGAPFETVYRPLEVASMAPLEDGILIIGGNSFLGARIIGELQCHFKSWNNHITYALSVDDILRGGIRVPAYVLNLEELDEPVFKEMNHVRFRALQNLFQQSKNIFWVTEGFKQADAYSAMTVGLGRVLATESPNLNLAFLDIDYPRTLECSILAVLFAQFVQGAEARMKENQVLWVQEREMAIENGRIYIPRVVHAKEMNDRFNSMFRPITKGLPLGISSAQRLLQSHSLEDNAEPPVAVNVIACSSMAFRIYDGTCVYLCIGMMEQEGHEIMTLAFTSSQGQLITASNYFVPDNVIGKDSVPDVLKVLTALLVSARVRQSATYGKTIIFTNDLVLAKVFALAQNNGDPLLRLATSDKALADLYDSTIYLHPHAPLRNLRLLLPKNISLYVNLDPNPSSLHGRLLEAIPEACATIDWHCYFSHRASPSTNFHSKSTSTVAVLESVWNDYLALEETLNEGFDTDKFDTMTVCAVERFTNTRIEYQVERLDPKEFLRSDATYFLVGMTGELGESLCRWMVANNVQYIAIASRSPKPARWHQELRSQGCQLIVLSLDVCNASELQDVHDQIVKTMPPIVGVVNGAMVLADAAFFNMAFDDFVRVLRPKVEGSARLDEMFSDAGLDFFIMLSSTASLIGNAGQSNYSAANMYMKAIAEQRRQRGLAGSCVDIGMILGLGVVSREKTHEEPLRRAGLMAIAEPDFHCIFTEAIRVGQTTTSESPCFSTGLHVPVGQLRPQWYRDPKFMHFHVNEDFDSTARKSNAKVSLRQQVEDIDDLALAEPVVQEAFIGMLQSLLQLSAPIVNSAKPLIELGIDSLLAIEIRSWLHHELDFQVSVLKVLGGISLVNCKYVEKLRSTSLQDWSPSPRNPNL</sequence>
<organism evidence="1 2">
    <name type="scientific">Aspergillus melleus</name>
    <dbReference type="NCBI Taxonomy" id="138277"/>
    <lineage>
        <taxon>Eukaryota</taxon>
        <taxon>Fungi</taxon>
        <taxon>Dikarya</taxon>
        <taxon>Ascomycota</taxon>
        <taxon>Pezizomycotina</taxon>
        <taxon>Eurotiomycetes</taxon>
        <taxon>Eurotiomycetidae</taxon>
        <taxon>Eurotiales</taxon>
        <taxon>Aspergillaceae</taxon>
        <taxon>Aspergillus</taxon>
        <taxon>Aspergillus subgen. Circumdati</taxon>
    </lineage>
</organism>
<keyword evidence="2" id="KW-1185">Reference proteome</keyword>
<name>A0ACC3BFG1_9EURO</name>
<dbReference type="EMBL" id="JAOPJF010000003">
    <property type="protein sequence ID" value="KAK1149552.1"/>
    <property type="molecule type" value="Genomic_DNA"/>
</dbReference>
<reference evidence="1 2" key="1">
    <citation type="journal article" date="2023" name="ACS Omega">
        <title>Identification of the Neoaspergillic Acid Biosynthesis Gene Cluster by Establishing an In Vitro CRISPR-Ribonucleoprotein Genetic System in Aspergillus melleus.</title>
        <authorList>
            <person name="Yuan B."/>
            <person name="Grau M.F."/>
            <person name="Murata R.M."/>
            <person name="Torok T."/>
            <person name="Venkateswaran K."/>
            <person name="Stajich J.E."/>
            <person name="Wang C.C.C."/>
        </authorList>
    </citation>
    <scope>NUCLEOTIDE SEQUENCE [LARGE SCALE GENOMIC DNA]</scope>
    <source>
        <strain evidence="1 2">IMV 1140</strain>
    </source>
</reference>
<gene>
    <name evidence="1" type="ORF">N8T08_005101</name>
</gene>
<accession>A0ACC3BFG1</accession>
<dbReference type="Proteomes" id="UP001177260">
    <property type="component" value="Unassembled WGS sequence"/>
</dbReference>
<protein>
    <submittedName>
        <fullName evidence="1">Type I Iterative Polyketide synthase (PKS)</fullName>
    </submittedName>
</protein>
<proteinExistence type="predicted"/>